<feature type="compositionally biased region" description="Pro residues" evidence="1">
    <location>
        <begin position="215"/>
        <end position="227"/>
    </location>
</feature>
<keyword evidence="2" id="KW-0812">Transmembrane</keyword>
<evidence type="ECO:0000256" key="1">
    <source>
        <dbReference type="SAM" id="MobiDB-lite"/>
    </source>
</evidence>
<dbReference type="InterPro" id="IPR057194">
    <property type="entry name" value="DUF7872"/>
</dbReference>
<dbReference type="EMBL" id="MU167363">
    <property type="protein sequence ID" value="KAG0142015.1"/>
    <property type="molecule type" value="Genomic_DNA"/>
</dbReference>
<gene>
    <name evidence="4" type="ORF">CROQUDRAFT_673797</name>
</gene>
<feature type="compositionally biased region" description="Low complexity" evidence="1">
    <location>
        <begin position="309"/>
        <end position="320"/>
    </location>
</feature>
<feature type="domain" description="DUF7872" evidence="3">
    <location>
        <begin position="728"/>
        <end position="928"/>
    </location>
</feature>
<dbReference type="Pfam" id="PF25278">
    <property type="entry name" value="DUF7872"/>
    <property type="match status" value="1"/>
</dbReference>
<keyword evidence="5" id="KW-1185">Reference proteome</keyword>
<evidence type="ECO:0000259" key="3">
    <source>
        <dbReference type="Pfam" id="PF25278"/>
    </source>
</evidence>
<comment type="caution">
    <text evidence="4">The sequence shown here is derived from an EMBL/GenBank/DDBJ whole genome shotgun (WGS) entry which is preliminary data.</text>
</comment>
<accession>A0A9P6T7X6</accession>
<organism evidence="4 5">
    <name type="scientific">Cronartium quercuum f. sp. fusiforme G11</name>
    <dbReference type="NCBI Taxonomy" id="708437"/>
    <lineage>
        <taxon>Eukaryota</taxon>
        <taxon>Fungi</taxon>
        <taxon>Dikarya</taxon>
        <taxon>Basidiomycota</taxon>
        <taxon>Pucciniomycotina</taxon>
        <taxon>Pucciniomycetes</taxon>
        <taxon>Pucciniales</taxon>
        <taxon>Coleosporiaceae</taxon>
        <taxon>Cronartium</taxon>
    </lineage>
</organism>
<dbReference type="AlphaFoldDB" id="A0A9P6T7X6"/>
<feature type="compositionally biased region" description="Low complexity" evidence="1">
    <location>
        <begin position="92"/>
        <end position="135"/>
    </location>
</feature>
<protein>
    <recommendedName>
        <fullName evidence="3">DUF7872 domain-containing protein</fullName>
    </recommendedName>
</protein>
<reference evidence="4" key="1">
    <citation type="submission" date="2013-11" db="EMBL/GenBank/DDBJ databases">
        <title>Genome sequence of the fusiform rust pathogen reveals effectors for host alternation and coevolution with pine.</title>
        <authorList>
            <consortium name="DOE Joint Genome Institute"/>
            <person name="Smith K."/>
            <person name="Pendleton A."/>
            <person name="Kubisiak T."/>
            <person name="Anderson C."/>
            <person name="Salamov A."/>
            <person name="Aerts A."/>
            <person name="Riley R."/>
            <person name="Clum A."/>
            <person name="Lindquist E."/>
            <person name="Ence D."/>
            <person name="Campbell M."/>
            <person name="Kronenberg Z."/>
            <person name="Feau N."/>
            <person name="Dhillon B."/>
            <person name="Hamelin R."/>
            <person name="Burleigh J."/>
            <person name="Smith J."/>
            <person name="Yandell M."/>
            <person name="Nelson C."/>
            <person name="Grigoriev I."/>
            <person name="Davis J."/>
        </authorList>
    </citation>
    <scope>NUCLEOTIDE SEQUENCE</scope>
    <source>
        <strain evidence="4">G11</strain>
    </source>
</reference>
<dbReference type="OrthoDB" id="2505789at2759"/>
<sequence>MGASIKPKTSIFGKLWISLFVVIYYASVARPSPTIMVPQHLIKRQIAPTADGGGSVSNPQPSNAGPTSPAAAIIPPGGISGVMPPGAPSSPAPSDGPGKLPPATTVPSSPLSPLVASSPQSTPIPSISPSVPQVTQATPEPPVNPPTSIPQPGSLPEKAVVDPVPQINPSPPVSPSLNGSSGTVPQSKQATPGPAVNPPAPNPQAVSPPGDHVLPPAPQSNPAPPISPSIATNGLPPLPSNQTTPGLIVTPAVSPLPVVSPPGDNGSPSPSQSNPIPPVLPPLTANGGPVPQSDQATPGQSVSPPASPQQAVNAPGNAVVAPPPQSNPNPPISPPVATDGGPPPQTNQTTPEPQVPPPALPASVGNPPGNNVLLPPAPSNPIPPPPGSVGGPVLSSNQTMPGPVVNPPVSPSMEGNSSSPSAPVTSAPTQGAPDTTPVPPPANITHNDSLSSANVTGNAEAAFTGLPAAPGQNSTDEFTALPPAPDQTNSTEEFSGLPPGPGQSQPDATSPNNSSSDFTGLPPAPGQNQSDSSNEDASTENFTGLPPGPDQTSLSDDASDLLGDVRLPISHETWVQLKMDEIIMQQNITINEYARKNKGGNFICGIGENCHAGQLFHPVKSPAWQLLYAAQEYNHFMNAMFDSVKYTLSMLQSTSASMTNDLFEDITDSRLVLDLKWVFTDLYRGITYGAVAALVMVLFGLGLVAGGTFIIVGTAFGAGLAAWIQGTPKTITYQSWTQLSFYIAESQDQILSSIDKNYSESLAAPMNSHIGLSSALMGGNFFQPTSTYGIMEAMEKKTKHLFQARLLSRMLRQNNAFVTISDDECKGPGPGGSWGGNDVISYCDREEKLLYNVIRAHKKKSLNTIYGASAIINKYGFSAEYITKTSWICQQKYGRFEHDVGLDMVGKVSFDLNEDCAVNLPVCDTRLPVNVGETLNCCTSKPHSTNFSQSTLYEFAGYLTNT</sequence>
<dbReference type="Proteomes" id="UP000886653">
    <property type="component" value="Unassembled WGS sequence"/>
</dbReference>
<evidence type="ECO:0000256" key="2">
    <source>
        <dbReference type="SAM" id="Phobius"/>
    </source>
</evidence>
<feature type="compositionally biased region" description="Polar residues" evidence="1">
    <location>
        <begin position="507"/>
        <end position="518"/>
    </location>
</feature>
<feature type="compositionally biased region" description="Polar residues" evidence="1">
    <location>
        <begin position="56"/>
        <end position="66"/>
    </location>
</feature>
<dbReference type="PANTHER" id="PTHR33339:SF1">
    <property type="entry name" value="LYSM DOMAIN-CONTAINING PROTEIN"/>
    <property type="match status" value="1"/>
</dbReference>
<evidence type="ECO:0000313" key="5">
    <source>
        <dbReference type="Proteomes" id="UP000886653"/>
    </source>
</evidence>
<keyword evidence="2" id="KW-1133">Transmembrane helix</keyword>
<feature type="transmembrane region" description="Helical" evidence="2">
    <location>
        <begin position="691"/>
        <end position="724"/>
    </location>
</feature>
<feature type="compositionally biased region" description="Pro residues" evidence="1">
    <location>
        <begin position="321"/>
        <end position="334"/>
    </location>
</feature>
<feature type="compositionally biased region" description="Low complexity" evidence="1">
    <location>
        <begin position="249"/>
        <end position="274"/>
    </location>
</feature>
<feature type="compositionally biased region" description="Pro residues" evidence="1">
    <location>
        <begin position="375"/>
        <end position="387"/>
    </location>
</feature>
<feature type="compositionally biased region" description="Polar residues" evidence="1">
    <location>
        <begin position="444"/>
        <end position="457"/>
    </location>
</feature>
<dbReference type="PANTHER" id="PTHR33339">
    <property type="entry name" value="LYSM DOMAIN-CONTAINING PROTEIN"/>
    <property type="match status" value="1"/>
</dbReference>
<name>A0A9P6T7X6_9BASI</name>
<evidence type="ECO:0000313" key="4">
    <source>
        <dbReference type="EMBL" id="KAG0142015.1"/>
    </source>
</evidence>
<feature type="compositionally biased region" description="Polar residues" evidence="1">
    <location>
        <begin position="175"/>
        <end position="190"/>
    </location>
</feature>
<feature type="compositionally biased region" description="Pro residues" evidence="1">
    <location>
        <begin position="139"/>
        <end position="149"/>
    </location>
</feature>
<feature type="compositionally biased region" description="Low complexity" evidence="1">
    <location>
        <begin position="411"/>
        <end position="429"/>
    </location>
</feature>
<feature type="compositionally biased region" description="Polar residues" evidence="1">
    <location>
        <begin position="292"/>
        <end position="304"/>
    </location>
</feature>
<keyword evidence="2" id="KW-0472">Membrane</keyword>
<feature type="compositionally biased region" description="Low complexity" evidence="1">
    <location>
        <begin position="364"/>
        <end position="374"/>
    </location>
</feature>
<feature type="region of interest" description="Disordered" evidence="1">
    <location>
        <begin position="48"/>
        <end position="558"/>
    </location>
</feature>
<proteinExistence type="predicted"/>